<evidence type="ECO:0000313" key="4">
    <source>
        <dbReference type="EMBL" id="GGJ97517.1"/>
    </source>
</evidence>
<evidence type="ECO:0000256" key="2">
    <source>
        <dbReference type="SAM" id="Phobius"/>
    </source>
</evidence>
<keyword evidence="5" id="KW-1185">Reference proteome</keyword>
<dbReference type="Pfam" id="PF01841">
    <property type="entry name" value="Transglut_core"/>
    <property type="match status" value="1"/>
</dbReference>
<protein>
    <recommendedName>
        <fullName evidence="3">Transglutaminase-like domain-containing protein</fullName>
    </recommendedName>
</protein>
<feature type="transmembrane region" description="Helical" evidence="2">
    <location>
        <begin position="610"/>
        <end position="629"/>
    </location>
</feature>
<feature type="domain" description="Transglutaminase-like" evidence="3">
    <location>
        <begin position="473"/>
        <end position="550"/>
    </location>
</feature>
<evidence type="ECO:0000313" key="5">
    <source>
        <dbReference type="Proteomes" id="UP000658382"/>
    </source>
</evidence>
<dbReference type="PANTHER" id="PTHR42736">
    <property type="entry name" value="PROTEIN-GLUTAMINE GAMMA-GLUTAMYLTRANSFERASE"/>
    <property type="match status" value="1"/>
</dbReference>
<dbReference type="SMART" id="SM00460">
    <property type="entry name" value="TGc"/>
    <property type="match status" value="1"/>
</dbReference>
<dbReference type="PANTHER" id="PTHR42736:SF1">
    <property type="entry name" value="PROTEIN-GLUTAMINE GAMMA-GLUTAMYLTRANSFERASE"/>
    <property type="match status" value="1"/>
</dbReference>
<feature type="region of interest" description="Disordered" evidence="1">
    <location>
        <begin position="568"/>
        <end position="600"/>
    </location>
</feature>
<feature type="transmembrane region" description="Helical" evidence="2">
    <location>
        <begin position="112"/>
        <end position="132"/>
    </location>
</feature>
<reference evidence="4" key="2">
    <citation type="submission" date="2020-09" db="EMBL/GenBank/DDBJ databases">
        <authorList>
            <person name="Sun Q."/>
            <person name="Ohkuma M."/>
        </authorList>
    </citation>
    <scope>NUCLEOTIDE SEQUENCE</scope>
    <source>
        <strain evidence="4">JCM 12580</strain>
    </source>
</reference>
<feature type="transmembrane region" description="Helical" evidence="2">
    <location>
        <begin position="139"/>
        <end position="159"/>
    </location>
</feature>
<dbReference type="InterPro" id="IPR038765">
    <property type="entry name" value="Papain-like_cys_pep_sf"/>
</dbReference>
<feature type="transmembrane region" description="Helical" evidence="2">
    <location>
        <begin position="165"/>
        <end position="182"/>
    </location>
</feature>
<name>A0A917PWV0_9BACI</name>
<gene>
    <name evidence="4" type="primary">yebA</name>
    <name evidence="4" type="ORF">GCM10007063_19820</name>
</gene>
<dbReference type="InterPro" id="IPR025403">
    <property type="entry name" value="TgpA-like_C"/>
</dbReference>
<evidence type="ECO:0000259" key="3">
    <source>
        <dbReference type="SMART" id="SM00460"/>
    </source>
</evidence>
<reference evidence="4" key="1">
    <citation type="journal article" date="2014" name="Int. J. Syst. Evol. Microbiol.">
        <title>Complete genome sequence of Corynebacterium casei LMG S-19264T (=DSM 44701T), isolated from a smear-ripened cheese.</title>
        <authorList>
            <consortium name="US DOE Joint Genome Institute (JGI-PGF)"/>
            <person name="Walter F."/>
            <person name="Albersmeier A."/>
            <person name="Kalinowski J."/>
            <person name="Ruckert C."/>
        </authorList>
    </citation>
    <scope>NUCLEOTIDE SEQUENCE</scope>
    <source>
        <strain evidence="4">JCM 12580</strain>
    </source>
</reference>
<keyword evidence="2" id="KW-0812">Transmembrane</keyword>
<sequence length="729" mass="84515">MKAKIPYIYTSLLYACAFVLFLEWLYPVNQIGDVANMTVFLLYTVFCFFISMLSVKWWLSMPLKGLGLIFIIDSLYMTAPLLSRTWVEQLLFEIGYNVNALITQQWYDLTPLFRSVLFLLLIWMLSYLLHYWFVVMKRVFVFVLLTFVYLSLLDTFTIYEAGGAIVRTFVVSFVALGLSNLYREIDRESLRFPWLKKSPVWVIPLVSVVLFSTLIGYAAPKFDPQWPDPVPFIQSAAENAGAPGSGTGIQKVGYGENDSQLGGSFVQDYTPVFQAAAKDEHYWRVETKDVYTGKGWEKSAEPQYELMSGEQVNMQTFSPDVETEEYDTMLDFHDDSNMEKLVYPYGISKVESEQSFHLRTDFDHGEIITERNHQRLNLDQYTITYQSPSFAIDKLREVRPEDDPRKIKDRYTQLPDQLPDRIGELAADITEKDDNRYDKARSIESYFGQNGYTYQISNVPVPKEDQDYVDQFLFDSKAGYCDNYSTSMVVMLRSLDIPARWAKGFTSGEVIKNGDTTDDYDIYEITNANAHSWPEVYFPGSGWVPFEPTQGFSNLGDFHMNVDETNQDNALDSDEQEVAQGQQEEVRDDKKAETAAARGDNNASHSEMNWWYLLISISAVGLLVWTVYVTRFRWRTAYLFHKLSRRQDAETFQEAFHFLLTLLNHKGLAKYPDQTLREYAKRVDFRYGTQGMHHLTAHYERILYKNEKDNQKTAKLIQSWKNLIKQIMA</sequence>
<dbReference type="SUPFAM" id="SSF54001">
    <property type="entry name" value="Cysteine proteinases"/>
    <property type="match status" value="1"/>
</dbReference>
<dbReference type="Gene3D" id="3.10.620.30">
    <property type="match status" value="1"/>
</dbReference>
<dbReference type="EMBL" id="BMNQ01000026">
    <property type="protein sequence ID" value="GGJ97517.1"/>
    <property type="molecule type" value="Genomic_DNA"/>
</dbReference>
<feature type="transmembrane region" description="Helical" evidence="2">
    <location>
        <begin position="202"/>
        <end position="219"/>
    </location>
</feature>
<feature type="transmembrane region" description="Helical" evidence="2">
    <location>
        <begin position="66"/>
        <end position="87"/>
    </location>
</feature>
<dbReference type="InterPro" id="IPR002931">
    <property type="entry name" value="Transglutaminase-like"/>
</dbReference>
<keyword evidence="2" id="KW-0472">Membrane</keyword>
<feature type="transmembrane region" description="Helical" evidence="2">
    <location>
        <begin position="7"/>
        <end position="26"/>
    </location>
</feature>
<dbReference type="PROSITE" id="PS51257">
    <property type="entry name" value="PROKAR_LIPOPROTEIN"/>
    <property type="match status" value="1"/>
</dbReference>
<comment type="caution">
    <text evidence="4">The sequence shown here is derived from an EMBL/GenBank/DDBJ whole genome shotgun (WGS) entry which is preliminary data.</text>
</comment>
<proteinExistence type="predicted"/>
<feature type="transmembrane region" description="Helical" evidence="2">
    <location>
        <begin position="38"/>
        <end position="59"/>
    </location>
</feature>
<accession>A0A917PWV0</accession>
<dbReference type="RefSeq" id="WP_188632943.1">
    <property type="nucleotide sequence ID" value="NZ_BMNQ01000026.1"/>
</dbReference>
<dbReference type="AlphaFoldDB" id="A0A917PWV0"/>
<feature type="compositionally biased region" description="Basic and acidic residues" evidence="1">
    <location>
        <begin position="584"/>
        <end position="593"/>
    </location>
</feature>
<evidence type="ECO:0000256" key="1">
    <source>
        <dbReference type="SAM" id="MobiDB-lite"/>
    </source>
</evidence>
<dbReference type="Proteomes" id="UP000658382">
    <property type="component" value="Unassembled WGS sequence"/>
</dbReference>
<organism evidence="4 5">
    <name type="scientific">Lentibacillus kapialis</name>
    <dbReference type="NCBI Taxonomy" id="340214"/>
    <lineage>
        <taxon>Bacteria</taxon>
        <taxon>Bacillati</taxon>
        <taxon>Bacillota</taxon>
        <taxon>Bacilli</taxon>
        <taxon>Bacillales</taxon>
        <taxon>Bacillaceae</taxon>
        <taxon>Lentibacillus</taxon>
    </lineage>
</organism>
<keyword evidence="2" id="KW-1133">Transmembrane helix</keyword>
<dbReference type="InterPro" id="IPR052901">
    <property type="entry name" value="Bact_TGase-like"/>
</dbReference>
<dbReference type="Pfam" id="PF13559">
    <property type="entry name" value="DUF4129"/>
    <property type="match status" value="1"/>
</dbReference>